<feature type="signal peptide" evidence="1">
    <location>
        <begin position="1"/>
        <end position="24"/>
    </location>
</feature>
<dbReference type="EMBL" id="JAMSHJ010000002">
    <property type="protein sequence ID" value="KAI5433905.1"/>
    <property type="molecule type" value="Genomic_DNA"/>
</dbReference>
<gene>
    <name evidence="2" type="ORF">KIW84_020948</name>
</gene>
<keyword evidence="3" id="KW-1185">Reference proteome</keyword>
<protein>
    <recommendedName>
        <fullName evidence="4">Secreted protein</fullName>
    </recommendedName>
</protein>
<dbReference type="Gramene" id="Psat02G0094800-T1">
    <property type="protein sequence ID" value="KAI5433905.1"/>
    <property type="gene ID" value="KIW84_020948"/>
</dbReference>
<evidence type="ECO:0000313" key="2">
    <source>
        <dbReference type="EMBL" id="KAI5433905.1"/>
    </source>
</evidence>
<sequence length="79" mass="8882">MRDRFFTESFIGILLLASSELRLAADTLINAPCKVGKEEDSLSLREDTKTEKKKMCQALLHIIFVFDGLCKAGNIDKPH</sequence>
<comment type="caution">
    <text evidence="2">The sequence shown here is derived from an EMBL/GenBank/DDBJ whole genome shotgun (WGS) entry which is preliminary data.</text>
</comment>
<evidence type="ECO:0000256" key="1">
    <source>
        <dbReference type="SAM" id="SignalP"/>
    </source>
</evidence>
<dbReference type="Proteomes" id="UP001058974">
    <property type="component" value="Chromosome 2"/>
</dbReference>
<keyword evidence="1" id="KW-0732">Signal</keyword>
<proteinExistence type="predicted"/>
<feature type="chain" id="PRO_5038516857" description="Secreted protein" evidence="1">
    <location>
        <begin position="25"/>
        <end position="79"/>
    </location>
</feature>
<accession>A0A9D4YB24</accession>
<name>A0A9D4YB24_PEA</name>
<dbReference type="AlphaFoldDB" id="A0A9D4YB24"/>
<organism evidence="2 3">
    <name type="scientific">Pisum sativum</name>
    <name type="common">Garden pea</name>
    <name type="synonym">Lathyrus oleraceus</name>
    <dbReference type="NCBI Taxonomy" id="3888"/>
    <lineage>
        <taxon>Eukaryota</taxon>
        <taxon>Viridiplantae</taxon>
        <taxon>Streptophyta</taxon>
        <taxon>Embryophyta</taxon>
        <taxon>Tracheophyta</taxon>
        <taxon>Spermatophyta</taxon>
        <taxon>Magnoliopsida</taxon>
        <taxon>eudicotyledons</taxon>
        <taxon>Gunneridae</taxon>
        <taxon>Pentapetalae</taxon>
        <taxon>rosids</taxon>
        <taxon>fabids</taxon>
        <taxon>Fabales</taxon>
        <taxon>Fabaceae</taxon>
        <taxon>Papilionoideae</taxon>
        <taxon>50 kb inversion clade</taxon>
        <taxon>NPAAA clade</taxon>
        <taxon>Hologalegina</taxon>
        <taxon>IRL clade</taxon>
        <taxon>Fabeae</taxon>
        <taxon>Lathyrus</taxon>
    </lineage>
</organism>
<evidence type="ECO:0008006" key="4">
    <source>
        <dbReference type="Google" id="ProtNLM"/>
    </source>
</evidence>
<reference evidence="2 3" key="1">
    <citation type="journal article" date="2022" name="Nat. Genet.">
        <title>Improved pea reference genome and pan-genome highlight genomic features and evolutionary characteristics.</title>
        <authorList>
            <person name="Yang T."/>
            <person name="Liu R."/>
            <person name="Luo Y."/>
            <person name="Hu S."/>
            <person name="Wang D."/>
            <person name="Wang C."/>
            <person name="Pandey M.K."/>
            <person name="Ge S."/>
            <person name="Xu Q."/>
            <person name="Li N."/>
            <person name="Li G."/>
            <person name="Huang Y."/>
            <person name="Saxena R.K."/>
            <person name="Ji Y."/>
            <person name="Li M."/>
            <person name="Yan X."/>
            <person name="He Y."/>
            <person name="Liu Y."/>
            <person name="Wang X."/>
            <person name="Xiang C."/>
            <person name="Varshney R.K."/>
            <person name="Ding H."/>
            <person name="Gao S."/>
            <person name="Zong X."/>
        </authorList>
    </citation>
    <scope>NUCLEOTIDE SEQUENCE [LARGE SCALE GENOMIC DNA]</scope>
    <source>
        <strain evidence="2 3">cv. Zhongwan 6</strain>
    </source>
</reference>
<evidence type="ECO:0000313" key="3">
    <source>
        <dbReference type="Proteomes" id="UP001058974"/>
    </source>
</evidence>